<comment type="caution">
    <text evidence="1">The sequence shown here is derived from an EMBL/GenBank/DDBJ whole genome shotgun (WGS) entry which is preliminary data.</text>
</comment>
<dbReference type="AlphaFoldDB" id="A0A8H7NTA8"/>
<dbReference type="Proteomes" id="UP000639403">
    <property type="component" value="Unassembled WGS sequence"/>
</dbReference>
<reference evidence="1" key="2">
    <citation type="journal article" name="Front. Microbiol.">
        <title>Degradative Capacity of Two Strains of Rhodonia placenta: From Phenotype to Genotype.</title>
        <authorList>
            <person name="Kolle M."/>
            <person name="Horta M.A.C."/>
            <person name="Nowrousian M."/>
            <person name="Ohm R.A."/>
            <person name="Benz J.P."/>
            <person name="Pilgard A."/>
        </authorList>
    </citation>
    <scope>NUCLEOTIDE SEQUENCE</scope>
    <source>
        <strain evidence="1">FPRL280</strain>
    </source>
</reference>
<accession>A0A8H7NTA8</accession>
<dbReference type="EMBL" id="JADOXO010000619">
    <property type="protein sequence ID" value="KAF9801959.1"/>
    <property type="molecule type" value="Genomic_DNA"/>
</dbReference>
<gene>
    <name evidence="1" type="ORF">IEO21_09999</name>
</gene>
<evidence type="ECO:0000313" key="2">
    <source>
        <dbReference type="Proteomes" id="UP000639403"/>
    </source>
</evidence>
<name>A0A8H7NTA8_9APHY</name>
<proteinExistence type="predicted"/>
<sequence length="20" mass="2308">MTTRIHCGSQRAMLRMCQPS</sequence>
<protein>
    <submittedName>
        <fullName evidence="1">Uncharacterized protein</fullName>
    </submittedName>
</protein>
<evidence type="ECO:0000313" key="1">
    <source>
        <dbReference type="EMBL" id="KAF9801959.1"/>
    </source>
</evidence>
<organism evidence="1 2">
    <name type="scientific">Rhodonia placenta</name>
    <dbReference type="NCBI Taxonomy" id="104341"/>
    <lineage>
        <taxon>Eukaryota</taxon>
        <taxon>Fungi</taxon>
        <taxon>Dikarya</taxon>
        <taxon>Basidiomycota</taxon>
        <taxon>Agaricomycotina</taxon>
        <taxon>Agaricomycetes</taxon>
        <taxon>Polyporales</taxon>
        <taxon>Adustoporiaceae</taxon>
        <taxon>Rhodonia</taxon>
    </lineage>
</organism>
<reference evidence="1" key="1">
    <citation type="submission" date="2020-11" db="EMBL/GenBank/DDBJ databases">
        <authorList>
            <person name="Koelle M."/>
            <person name="Horta M.A.C."/>
            <person name="Nowrousian M."/>
            <person name="Ohm R.A."/>
            <person name="Benz P."/>
            <person name="Pilgard A."/>
        </authorList>
    </citation>
    <scope>NUCLEOTIDE SEQUENCE</scope>
    <source>
        <strain evidence="1">FPRL280</strain>
    </source>
</reference>